<dbReference type="PROSITE" id="PS50249">
    <property type="entry name" value="MPN"/>
    <property type="match status" value="1"/>
</dbReference>
<keyword evidence="4" id="KW-0862">Zinc</keyword>
<keyword evidence="9" id="KW-1185">Reference proteome</keyword>
<evidence type="ECO:0000256" key="3">
    <source>
        <dbReference type="ARBA" id="ARBA00022801"/>
    </source>
</evidence>
<keyword evidence="5" id="KW-0482">Metalloprotease</keyword>
<dbReference type="NCBIfam" id="NF000642">
    <property type="entry name" value="PRK00024.1"/>
    <property type="match status" value="1"/>
</dbReference>
<dbReference type="SUPFAM" id="SSF102712">
    <property type="entry name" value="JAB1/MPN domain"/>
    <property type="match status" value="1"/>
</dbReference>
<evidence type="ECO:0000313" key="9">
    <source>
        <dbReference type="Proteomes" id="UP001598130"/>
    </source>
</evidence>
<keyword evidence="2" id="KW-0479">Metal-binding</keyword>
<dbReference type="EMBL" id="JAOTJD010000077">
    <property type="protein sequence ID" value="MFD3266666.1"/>
    <property type="molecule type" value="Genomic_DNA"/>
</dbReference>
<dbReference type="NCBIfam" id="TIGR00608">
    <property type="entry name" value="radc"/>
    <property type="match status" value="1"/>
</dbReference>
<dbReference type="PANTHER" id="PTHR30471:SF3">
    <property type="entry name" value="UPF0758 PROTEIN YEES-RELATED"/>
    <property type="match status" value="1"/>
</dbReference>
<evidence type="ECO:0000313" key="8">
    <source>
        <dbReference type="EMBL" id="MFD3266666.1"/>
    </source>
</evidence>
<accession>A0ABW6CX43</accession>
<dbReference type="InterPro" id="IPR001405">
    <property type="entry name" value="UPF0758"/>
</dbReference>
<comment type="caution">
    <text evidence="8">The sequence shown here is derived from an EMBL/GenBank/DDBJ whole genome shotgun (WGS) entry which is preliminary data.</text>
</comment>
<evidence type="ECO:0000256" key="6">
    <source>
        <dbReference type="RuleBase" id="RU003797"/>
    </source>
</evidence>
<dbReference type="RefSeq" id="WP_377371898.1">
    <property type="nucleotide sequence ID" value="NZ_JAOTJD010000077.1"/>
</dbReference>
<dbReference type="Gene3D" id="3.40.140.10">
    <property type="entry name" value="Cytidine Deaminase, domain 2"/>
    <property type="match status" value="1"/>
</dbReference>
<feature type="domain" description="MPN" evidence="7">
    <location>
        <begin position="142"/>
        <end position="264"/>
    </location>
</feature>
<dbReference type="Pfam" id="PF04002">
    <property type="entry name" value="RadC"/>
    <property type="match status" value="1"/>
</dbReference>
<gene>
    <name evidence="8" type="primary">radC</name>
    <name evidence="8" type="ORF">OCL97_22235</name>
</gene>
<dbReference type="InterPro" id="IPR037518">
    <property type="entry name" value="MPN"/>
</dbReference>
<dbReference type="CDD" id="cd08071">
    <property type="entry name" value="MPN_DUF2466"/>
    <property type="match status" value="1"/>
</dbReference>
<name>A0ABW6CX43_9CAUL</name>
<dbReference type="PROSITE" id="PS01302">
    <property type="entry name" value="UPF0758"/>
    <property type="match status" value="1"/>
</dbReference>
<sequence>MVRRWLLEASMPRPSHRNDATPSQTADLFAAAPGVGEMTARYAGSSRPDASADVLRARVRAGGLDRLNDAETLELLLSRSMPCGAKAHAAALLGRFGCLRRVLAADIASLSAIVDAGVAIDLQLIYAATQRLALAELPARFGVSSWTALFSYLKLTMAHCEREAFRVLFLDKKNQLIADEVMNQGTVDHAPVYPREVMRRALELSASAVILVHNHPSGDQTPSSADIEMTKKIIDAARTLGIAVHDHVIVGRAEVASFKALGLI</sequence>
<comment type="similarity">
    <text evidence="6">Belongs to the UPF0758 family.</text>
</comment>
<evidence type="ECO:0000256" key="1">
    <source>
        <dbReference type="ARBA" id="ARBA00022670"/>
    </source>
</evidence>
<dbReference type="InterPro" id="IPR025657">
    <property type="entry name" value="RadC_JAB"/>
</dbReference>
<evidence type="ECO:0000256" key="4">
    <source>
        <dbReference type="ARBA" id="ARBA00022833"/>
    </source>
</evidence>
<proteinExistence type="inferred from homology"/>
<keyword evidence="1" id="KW-0645">Protease</keyword>
<protein>
    <submittedName>
        <fullName evidence="8">DNA repair protein RadC</fullName>
    </submittedName>
</protein>
<evidence type="ECO:0000259" key="7">
    <source>
        <dbReference type="PROSITE" id="PS50249"/>
    </source>
</evidence>
<keyword evidence="3" id="KW-0378">Hydrolase</keyword>
<evidence type="ECO:0000256" key="5">
    <source>
        <dbReference type="ARBA" id="ARBA00023049"/>
    </source>
</evidence>
<reference evidence="8 9" key="1">
    <citation type="submission" date="2022-09" db="EMBL/GenBank/DDBJ databases">
        <title>New species of Phenylobacterium.</title>
        <authorList>
            <person name="Mieszkin S."/>
        </authorList>
    </citation>
    <scope>NUCLEOTIDE SEQUENCE [LARGE SCALE GENOMIC DNA]</scope>
    <source>
        <strain evidence="8 9">HK31-G</strain>
    </source>
</reference>
<dbReference type="PANTHER" id="PTHR30471">
    <property type="entry name" value="DNA REPAIR PROTEIN RADC"/>
    <property type="match status" value="1"/>
</dbReference>
<dbReference type="Proteomes" id="UP001598130">
    <property type="component" value="Unassembled WGS sequence"/>
</dbReference>
<dbReference type="InterPro" id="IPR020891">
    <property type="entry name" value="UPF0758_CS"/>
</dbReference>
<organism evidence="8 9">
    <name type="scientific">Phenylobacterium ferrooxidans</name>
    <dbReference type="NCBI Taxonomy" id="2982689"/>
    <lineage>
        <taxon>Bacteria</taxon>
        <taxon>Pseudomonadati</taxon>
        <taxon>Pseudomonadota</taxon>
        <taxon>Alphaproteobacteria</taxon>
        <taxon>Caulobacterales</taxon>
        <taxon>Caulobacteraceae</taxon>
        <taxon>Phenylobacterium</taxon>
    </lineage>
</organism>
<evidence type="ECO:0000256" key="2">
    <source>
        <dbReference type="ARBA" id="ARBA00022723"/>
    </source>
</evidence>